<feature type="non-terminal residue" evidence="1">
    <location>
        <position position="1"/>
    </location>
</feature>
<organism evidence="1">
    <name type="scientific">marine metagenome</name>
    <dbReference type="NCBI Taxonomy" id="408172"/>
    <lineage>
        <taxon>unclassified sequences</taxon>
        <taxon>metagenomes</taxon>
        <taxon>ecological metagenomes</taxon>
    </lineage>
</organism>
<protein>
    <submittedName>
        <fullName evidence="1">Uncharacterized protein</fullName>
    </submittedName>
</protein>
<evidence type="ECO:0000313" key="1">
    <source>
        <dbReference type="EMBL" id="SVE16504.1"/>
    </source>
</evidence>
<gene>
    <name evidence="1" type="ORF">METZ01_LOCUS469358</name>
</gene>
<dbReference type="AlphaFoldDB" id="A0A383B9F0"/>
<dbReference type="EMBL" id="UINC01198519">
    <property type="protein sequence ID" value="SVE16504.1"/>
    <property type="molecule type" value="Genomic_DNA"/>
</dbReference>
<name>A0A383B9F0_9ZZZZ</name>
<accession>A0A383B9F0</accession>
<sequence>GIRAFTMDTKTNLFFPQFLYTIHLTNKTKLGGSFVNIINQSLEAREGTTIDIFFIRKIYDSDKIQIDFSLGIFHPVLWDSKYGEWHPTYSVDFKLKKG</sequence>
<proteinExistence type="predicted"/>
<reference evidence="1" key="1">
    <citation type="submission" date="2018-05" db="EMBL/GenBank/DDBJ databases">
        <authorList>
            <person name="Lanie J.A."/>
            <person name="Ng W.-L."/>
            <person name="Kazmierczak K.M."/>
            <person name="Andrzejewski T.M."/>
            <person name="Davidsen T.M."/>
            <person name="Wayne K.J."/>
            <person name="Tettelin H."/>
            <person name="Glass J.I."/>
            <person name="Rusch D."/>
            <person name="Podicherti R."/>
            <person name="Tsui H.-C.T."/>
            <person name="Winkler M.E."/>
        </authorList>
    </citation>
    <scope>NUCLEOTIDE SEQUENCE</scope>
</reference>